<dbReference type="InterPro" id="IPR026881">
    <property type="entry name" value="WYL_dom"/>
</dbReference>
<feature type="domain" description="HTH deoR-type" evidence="3">
    <location>
        <begin position="4"/>
        <end position="62"/>
    </location>
</feature>
<evidence type="ECO:0000313" key="5">
    <source>
        <dbReference type="Proteomes" id="UP000259030"/>
    </source>
</evidence>
<proteinExistence type="predicted"/>
<dbReference type="Pfam" id="PF08279">
    <property type="entry name" value="HTH_11"/>
    <property type="match status" value="1"/>
</dbReference>
<dbReference type="PROSITE" id="PS52050">
    <property type="entry name" value="WYL"/>
    <property type="match status" value="1"/>
</dbReference>
<evidence type="ECO:0000256" key="2">
    <source>
        <dbReference type="ARBA" id="ARBA00023163"/>
    </source>
</evidence>
<dbReference type="Gene3D" id="1.10.10.10">
    <property type="entry name" value="Winged helix-like DNA-binding domain superfamily/Winged helix DNA-binding domain"/>
    <property type="match status" value="1"/>
</dbReference>
<dbReference type="InterPro" id="IPR013196">
    <property type="entry name" value="HTH_11"/>
</dbReference>
<gene>
    <name evidence="4" type="ORF">DFI_12950</name>
</gene>
<evidence type="ECO:0000256" key="1">
    <source>
        <dbReference type="ARBA" id="ARBA00023015"/>
    </source>
</evidence>
<dbReference type="InterPro" id="IPR051534">
    <property type="entry name" value="CBASS_pafABC_assoc_protein"/>
</dbReference>
<dbReference type="InterPro" id="IPR001034">
    <property type="entry name" value="DeoR_HTH"/>
</dbReference>
<dbReference type="EMBL" id="CP021081">
    <property type="protein sequence ID" value="ASN81776.1"/>
    <property type="molecule type" value="Genomic_DNA"/>
</dbReference>
<dbReference type="GO" id="GO:0003677">
    <property type="term" value="F:DNA binding"/>
    <property type="evidence" value="ECO:0007669"/>
    <property type="project" value="UniProtKB-KW"/>
</dbReference>
<keyword evidence="1" id="KW-0805">Transcription regulation</keyword>
<dbReference type="Proteomes" id="UP000259030">
    <property type="component" value="Chromosome"/>
</dbReference>
<dbReference type="KEGG" id="dfc:DFI_12950"/>
<dbReference type="InterPro" id="IPR036390">
    <property type="entry name" value="WH_DNA-bd_sf"/>
</dbReference>
<dbReference type="STRING" id="317577.GCA_000419625_01336"/>
<name>A0A221SYU4_9DEIO</name>
<dbReference type="InterPro" id="IPR028349">
    <property type="entry name" value="PafC-like"/>
</dbReference>
<keyword evidence="4" id="KW-0238">DNA-binding</keyword>
<dbReference type="PIRSF" id="PIRSF016838">
    <property type="entry name" value="PafC"/>
    <property type="match status" value="1"/>
</dbReference>
<dbReference type="Pfam" id="PF13280">
    <property type="entry name" value="WYL"/>
    <property type="match status" value="1"/>
</dbReference>
<dbReference type="PROSITE" id="PS51000">
    <property type="entry name" value="HTH_DEOR_2"/>
    <property type="match status" value="1"/>
</dbReference>
<reference evidence="4 5" key="1">
    <citation type="submission" date="2017-05" db="EMBL/GenBank/DDBJ databases">
        <title>The complete genome sequence of Deinococcus ficus isolated from the rhizosphere of the Ficus religiosa L. in Taiwan.</title>
        <authorList>
            <person name="Wu K.-M."/>
            <person name="Liao T.-L."/>
            <person name="Liu Y.-M."/>
            <person name="Young C.-C."/>
            <person name="Tsai S.-F."/>
        </authorList>
    </citation>
    <scope>NUCLEOTIDE SEQUENCE [LARGE SCALE GENOMIC DNA]</scope>
    <source>
        <strain evidence="4 5">CC-FR2-10</strain>
    </source>
</reference>
<organism evidence="4 5">
    <name type="scientific">Deinococcus ficus</name>
    <dbReference type="NCBI Taxonomy" id="317577"/>
    <lineage>
        <taxon>Bacteria</taxon>
        <taxon>Thermotogati</taxon>
        <taxon>Deinococcota</taxon>
        <taxon>Deinococci</taxon>
        <taxon>Deinococcales</taxon>
        <taxon>Deinococcaceae</taxon>
        <taxon>Deinococcus</taxon>
    </lineage>
</organism>
<dbReference type="PANTHER" id="PTHR34580:SF3">
    <property type="entry name" value="PROTEIN PAFB"/>
    <property type="match status" value="1"/>
</dbReference>
<dbReference type="RefSeq" id="WP_027464068.1">
    <property type="nucleotide sequence ID" value="NZ_CP021081.1"/>
</dbReference>
<dbReference type="SUPFAM" id="SSF46785">
    <property type="entry name" value="Winged helix' DNA-binding domain"/>
    <property type="match status" value="1"/>
</dbReference>
<keyword evidence="2" id="KW-0804">Transcription</keyword>
<protein>
    <submittedName>
        <fullName evidence="4">DNA-binding transcriptional regulator</fullName>
    </submittedName>
</protein>
<keyword evidence="5" id="KW-1185">Reference proteome</keyword>
<dbReference type="GO" id="GO:0003700">
    <property type="term" value="F:DNA-binding transcription factor activity"/>
    <property type="evidence" value="ECO:0007669"/>
    <property type="project" value="InterPro"/>
</dbReference>
<accession>A0A221SYU4</accession>
<evidence type="ECO:0000313" key="4">
    <source>
        <dbReference type="EMBL" id="ASN81776.1"/>
    </source>
</evidence>
<sequence length="319" mass="35218">MYDPSMRILTVLELLQARESVTGAELARRLEVSPRTVQRYVTRLQDLGIPVEGRRGVGGAYRLKPGFRLPPLMFTGEEALALALGLRALKQLGLHTLTPAAEGASAKLTRSLPAPLREDMHALEAAVQLDASPWVVSTDAALLATLLRAVRGAQVVEFAYTSLTGRASRRRANVYRVMHLDGRWYAVGLCQLRQELRSFRLDRVRDLAVLDETFTPPATFDALALARASLPARPRHDISVWLACPPEALQGRLTTWHTDITAEAGGTRVRCQREELEWFASFLLALPYPVRVDSPPALLDTLRVMAERGRTLLAAQATG</sequence>
<evidence type="ECO:0000259" key="3">
    <source>
        <dbReference type="PROSITE" id="PS51000"/>
    </source>
</evidence>
<dbReference type="InterPro" id="IPR036388">
    <property type="entry name" value="WH-like_DNA-bd_sf"/>
</dbReference>
<dbReference type="PANTHER" id="PTHR34580">
    <property type="match status" value="1"/>
</dbReference>
<dbReference type="AlphaFoldDB" id="A0A221SYU4"/>